<dbReference type="CDD" id="cd20071">
    <property type="entry name" value="SET_SMYD"/>
    <property type="match status" value="1"/>
</dbReference>
<dbReference type="PANTHER" id="PTHR47332:SF4">
    <property type="entry name" value="SET DOMAIN-CONTAINING PROTEIN 5"/>
    <property type="match status" value="1"/>
</dbReference>
<dbReference type="AlphaFoldDB" id="A0A8E2DGD0"/>
<dbReference type="Gene3D" id="2.170.270.10">
    <property type="entry name" value="SET domain"/>
    <property type="match status" value="1"/>
</dbReference>
<evidence type="ECO:0000313" key="3">
    <source>
        <dbReference type="Proteomes" id="UP000250043"/>
    </source>
</evidence>
<dbReference type="OrthoDB" id="265717at2759"/>
<sequence length="310" mass="34833">MPQNKFSITDIPGKGKGLVATRPIAKGELVLAETPLFTIPTNLHSGKMIIEQLLTLTPDQLEEYSTMTNAHENLGLHPAVGIFETNQYPCGNHDPEQGDFAPMTGYSPTASRINNDCRPNINNYWNNRAQQIHFHAVRDIAPGEELCVSYLDVLTRPTKKDRAEMFKKTSNFECKCSVCSLTGEELRASDTRRATIARIHNDLGECWTKPEAAIKKCRLALRLMELEGIKNRFGDGFYCDGYRFCIAYGDVENARAWAKLAWEGHTRCRGADSEEAQEAEKWYKFPANCKLYARLGKRTVGGPDPEPIKT</sequence>
<dbReference type="InterPro" id="IPR001214">
    <property type="entry name" value="SET_dom"/>
</dbReference>
<evidence type="ECO:0000259" key="1">
    <source>
        <dbReference type="PROSITE" id="PS50280"/>
    </source>
</evidence>
<dbReference type="InterPro" id="IPR053185">
    <property type="entry name" value="SET_domain_protein"/>
</dbReference>
<organism evidence="2 3">
    <name type="scientific">Obba rivulosa</name>
    <dbReference type="NCBI Taxonomy" id="1052685"/>
    <lineage>
        <taxon>Eukaryota</taxon>
        <taxon>Fungi</taxon>
        <taxon>Dikarya</taxon>
        <taxon>Basidiomycota</taxon>
        <taxon>Agaricomycotina</taxon>
        <taxon>Agaricomycetes</taxon>
        <taxon>Polyporales</taxon>
        <taxon>Gelatoporiaceae</taxon>
        <taxon>Obba</taxon>
    </lineage>
</organism>
<keyword evidence="3" id="KW-1185">Reference proteome</keyword>
<dbReference type="InterPro" id="IPR046341">
    <property type="entry name" value="SET_dom_sf"/>
</dbReference>
<dbReference type="PROSITE" id="PS50280">
    <property type="entry name" value="SET"/>
    <property type="match status" value="1"/>
</dbReference>
<proteinExistence type="predicted"/>
<dbReference type="SMART" id="SM00317">
    <property type="entry name" value="SET"/>
    <property type="match status" value="1"/>
</dbReference>
<dbReference type="Pfam" id="PF00856">
    <property type="entry name" value="SET"/>
    <property type="match status" value="1"/>
</dbReference>
<dbReference type="PANTHER" id="PTHR47332">
    <property type="entry name" value="SET DOMAIN-CONTAINING PROTEIN 5"/>
    <property type="match status" value="1"/>
</dbReference>
<gene>
    <name evidence="2" type="ORF">OBBRIDRAFT_762350</name>
</gene>
<feature type="domain" description="SET" evidence="1">
    <location>
        <begin position="4"/>
        <end position="151"/>
    </location>
</feature>
<name>A0A8E2DGD0_9APHY</name>
<dbReference type="EMBL" id="KV722560">
    <property type="protein sequence ID" value="OCH85841.1"/>
    <property type="molecule type" value="Genomic_DNA"/>
</dbReference>
<accession>A0A8E2DGD0</accession>
<dbReference type="SUPFAM" id="SSF82199">
    <property type="entry name" value="SET domain"/>
    <property type="match status" value="1"/>
</dbReference>
<dbReference type="Proteomes" id="UP000250043">
    <property type="component" value="Unassembled WGS sequence"/>
</dbReference>
<protein>
    <submittedName>
        <fullName evidence="2">SET domain-containing protein</fullName>
    </submittedName>
</protein>
<evidence type="ECO:0000313" key="2">
    <source>
        <dbReference type="EMBL" id="OCH85841.1"/>
    </source>
</evidence>
<reference evidence="2 3" key="1">
    <citation type="submission" date="2016-07" db="EMBL/GenBank/DDBJ databases">
        <title>Draft genome of the white-rot fungus Obba rivulosa 3A-2.</title>
        <authorList>
            <consortium name="DOE Joint Genome Institute"/>
            <person name="Miettinen O."/>
            <person name="Riley R."/>
            <person name="Acob R."/>
            <person name="Barry K."/>
            <person name="Cullen D."/>
            <person name="De Vries R."/>
            <person name="Hainaut M."/>
            <person name="Hatakka A."/>
            <person name="Henrissat B."/>
            <person name="Hilden K."/>
            <person name="Kuo R."/>
            <person name="Labutti K."/>
            <person name="Lipzen A."/>
            <person name="Makela M.R."/>
            <person name="Sandor L."/>
            <person name="Spatafora J.W."/>
            <person name="Grigoriev I.V."/>
            <person name="Hibbett D.S."/>
        </authorList>
    </citation>
    <scope>NUCLEOTIDE SEQUENCE [LARGE SCALE GENOMIC DNA]</scope>
    <source>
        <strain evidence="2 3">3A-2</strain>
    </source>
</reference>